<dbReference type="EMBL" id="CAUJNA010003217">
    <property type="protein sequence ID" value="CAJ1396066.1"/>
    <property type="molecule type" value="Genomic_DNA"/>
</dbReference>
<sequence length="679" mass="74403">MKLILAWLLTAAAVQDLGGFEEDPQGVFHPRNADDGGDAEVLKADVADVKAEPAPVVEGDVQVAAAPVKEVLRVLRALSKRVDLRDRREKKIYEEFGQYCLKGSGSLEKSLKESQAELPHLQLGLVEAERRRQALLEEMQVHENEAAGCKSALAGASAIRQEELKAYEKELATLTGNQRRLQELLAQDGTALAQLSRGAQNSSESLRLSLSSSSTAELLELLQDPGATQGQKIQVMEMLRNMLEGVGRDLAELKAQELKRATGFRAMERAKAEELQSLQRSLQQKKERDAAFQKQMASLRLEREDTAAVVDDADKLTKSLSNWCEIRRGQHTEMQLKMQEESKTLQSASKLLLGGGLEGFQPVVTFLQLAQRHQHSMAAEVKSNSSALRRSLRGKGGPALAKITKLVDSMVTVLEKDQEDDDLKIQMCKDELASSQDAQTALSEKEQGKAADIASLSEQLENLERDVAAEKKAISRVDWVVATASTLREKEHKHLATSIAQGAAAVDVLHKATNSLEKYLQEGGVLLQTDRSDDEEFGFLTESAKGSDASVALRALEAVKAAVRSEVDQVKLRETADQAAYVALLGVARSSRRKDAYTLTDFVGGQAALAAEAQRILNRQKALKEQMGLTDQLVSTLKEECDKLMANYEAQKLARRQEIEALHAKKKALEASLAGVDLQ</sequence>
<feature type="coiled-coil region" evidence="1">
    <location>
        <begin position="236"/>
        <end position="295"/>
    </location>
</feature>
<proteinExistence type="predicted"/>
<comment type="caution">
    <text evidence="3">The sequence shown here is derived from an EMBL/GenBank/DDBJ whole genome shotgun (WGS) entry which is preliminary data.</text>
</comment>
<organism evidence="3 4">
    <name type="scientific">Effrenium voratum</name>
    <dbReference type="NCBI Taxonomy" id="2562239"/>
    <lineage>
        <taxon>Eukaryota</taxon>
        <taxon>Sar</taxon>
        <taxon>Alveolata</taxon>
        <taxon>Dinophyceae</taxon>
        <taxon>Suessiales</taxon>
        <taxon>Symbiodiniaceae</taxon>
        <taxon>Effrenium</taxon>
    </lineage>
</organism>
<dbReference type="AlphaFoldDB" id="A0AA36NA94"/>
<keyword evidence="1" id="KW-0175">Coiled coil</keyword>
<evidence type="ECO:0000313" key="4">
    <source>
        <dbReference type="Proteomes" id="UP001178507"/>
    </source>
</evidence>
<keyword evidence="2" id="KW-0732">Signal</keyword>
<accession>A0AA36NA94</accession>
<dbReference type="Proteomes" id="UP001178507">
    <property type="component" value="Unassembled WGS sequence"/>
</dbReference>
<reference evidence="3" key="1">
    <citation type="submission" date="2023-08" db="EMBL/GenBank/DDBJ databases">
        <authorList>
            <person name="Chen Y."/>
            <person name="Shah S."/>
            <person name="Dougan E. K."/>
            <person name="Thang M."/>
            <person name="Chan C."/>
        </authorList>
    </citation>
    <scope>NUCLEOTIDE SEQUENCE</scope>
</reference>
<feature type="chain" id="PRO_5041319719" evidence="2">
    <location>
        <begin position="20"/>
        <end position="679"/>
    </location>
</feature>
<evidence type="ECO:0000256" key="1">
    <source>
        <dbReference type="SAM" id="Coils"/>
    </source>
</evidence>
<feature type="signal peptide" evidence="2">
    <location>
        <begin position="1"/>
        <end position="19"/>
    </location>
</feature>
<protein>
    <submittedName>
        <fullName evidence="3">Uncharacterized protein</fullName>
    </submittedName>
</protein>
<evidence type="ECO:0000313" key="3">
    <source>
        <dbReference type="EMBL" id="CAJ1396066.1"/>
    </source>
</evidence>
<feature type="coiled-coil region" evidence="1">
    <location>
        <begin position="125"/>
        <end position="184"/>
    </location>
</feature>
<feature type="coiled-coil region" evidence="1">
    <location>
        <begin position="446"/>
        <end position="473"/>
    </location>
</feature>
<name>A0AA36NA94_9DINO</name>
<keyword evidence="4" id="KW-1185">Reference proteome</keyword>
<gene>
    <name evidence="3" type="ORF">EVOR1521_LOCUS20352</name>
</gene>
<evidence type="ECO:0000256" key="2">
    <source>
        <dbReference type="SAM" id="SignalP"/>
    </source>
</evidence>